<accession>A0A8J3EWP5</accession>
<evidence type="ECO:0000256" key="8">
    <source>
        <dbReference type="ARBA" id="ARBA00065985"/>
    </source>
</evidence>
<dbReference type="FunFam" id="1.10.600.10:FF:000014">
    <property type="entry name" value="Heptaprenyl diphosphate synthase component II"/>
    <property type="match status" value="1"/>
</dbReference>
<evidence type="ECO:0000313" key="13">
    <source>
        <dbReference type="Proteomes" id="UP000626244"/>
    </source>
</evidence>
<evidence type="ECO:0000256" key="1">
    <source>
        <dbReference type="ARBA" id="ARBA00001946"/>
    </source>
</evidence>
<comment type="cofactor">
    <cofactor evidence="1">
        <name>Mg(2+)</name>
        <dbReference type="ChEBI" id="CHEBI:18420"/>
    </cofactor>
</comment>
<dbReference type="Pfam" id="PF00348">
    <property type="entry name" value="polyprenyl_synt"/>
    <property type="match status" value="1"/>
</dbReference>
<dbReference type="PROSITE" id="PS00444">
    <property type="entry name" value="POLYPRENYL_SYNTHASE_2"/>
    <property type="match status" value="1"/>
</dbReference>
<evidence type="ECO:0000256" key="6">
    <source>
        <dbReference type="ARBA" id="ARBA00050780"/>
    </source>
</evidence>
<dbReference type="NCBIfam" id="TIGR02748">
    <property type="entry name" value="GerC3_HepT"/>
    <property type="match status" value="1"/>
</dbReference>
<dbReference type="EC" id="2.5.1.30" evidence="9"/>
<dbReference type="CDD" id="cd00685">
    <property type="entry name" value="Trans_IPPS_HT"/>
    <property type="match status" value="1"/>
</dbReference>
<dbReference type="PANTHER" id="PTHR12001">
    <property type="entry name" value="GERANYLGERANYL PYROPHOSPHATE SYNTHASE"/>
    <property type="match status" value="1"/>
</dbReference>
<comment type="function">
    <text evidence="7">Supplies heptaprenyl diphosphate, the precursor for the side chain of the isoprenoid quinone menaquinone-7 (MQ-7).</text>
</comment>
<evidence type="ECO:0000256" key="2">
    <source>
        <dbReference type="ARBA" id="ARBA00006706"/>
    </source>
</evidence>
<keyword evidence="5" id="KW-0460">Magnesium</keyword>
<name>A0A8J3EWP5_9BACI</name>
<evidence type="ECO:0000256" key="7">
    <source>
        <dbReference type="ARBA" id="ARBA00055604"/>
    </source>
</evidence>
<evidence type="ECO:0000313" key="12">
    <source>
        <dbReference type="EMBL" id="GGI12247.1"/>
    </source>
</evidence>
<evidence type="ECO:0000256" key="10">
    <source>
        <dbReference type="ARBA" id="ARBA00070472"/>
    </source>
</evidence>
<comment type="similarity">
    <text evidence="2 11">Belongs to the FPP/GGPP synthase family.</text>
</comment>
<evidence type="ECO:0000256" key="9">
    <source>
        <dbReference type="ARBA" id="ARBA00066444"/>
    </source>
</evidence>
<dbReference type="InterPro" id="IPR008949">
    <property type="entry name" value="Isoprenoid_synthase_dom_sf"/>
</dbReference>
<dbReference type="Proteomes" id="UP000626244">
    <property type="component" value="Unassembled WGS sequence"/>
</dbReference>
<evidence type="ECO:0000256" key="5">
    <source>
        <dbReference type="ARBA" id="ARBA00022842"/>
    </source>
</evidence>
<dbReference type="RefSeq" id="WP_087999409.1">
    <property type="nucleotide sequence ID" value="NZ_BMHB01000001.1"/>
</dbReference>
<dbReference type="SUPFAM" id="SSF48576">
    <property type="entry name" value="Terpenoid synthases"/>
    <property type="match status" value="1"/>
</dbReference>
<evidence type="ECO:0000256" key="3">
    <source>
        <dbReference type="ARBA" id="ARBA00022679"/>
    </source>
</evidence>
<organism evidence="12 13">
    <name type="scientific">Gottfriedia solisilvae</name>
    <dbReference type="NCBI Taxonomy" id="1516104"/>
    <lineage>
        <taxon>Bacteria</taxon>
        <taxon>Bacillati</taxon>
        <taxon>Bacillota</taxon>
        <taxon>Bacilli</taxon>
        <taxon>Bacillales</taxon>
        <taxon>Bacillaceae</taxon>
        <taxon>Gottfriedia</taxon>
    </lineage>
</organism>
<reference evidence="13" key="1">
    <citation type="journal article" date="2019" name="Int. J. Syst. Evol. Microbiol.">
        <title>The Global Catalogue of Microorganisms (GCM) 10K type strain sequencing project: providing services to taxonomists for standard genome sequencing and annotation.</title>
        <authorList>
            <consortium name="The Broad Institute Genomics Platform"/>
            <consortium name="The Broad Institute Genome Sequencing Center for Infectious Disease"/>
            <person name="Wu L."/>
            <person name="Ma J."/>
        </authorList>
    </citation>
    <scope>NUCLEOTIDE SEQUENCE [LARGE SCALE GENOMIC DNA]</scope>
    <source>
        <strain evidence="13">CGMCC 1.14993</strain>
    </source>
</reference>
<proteinExistence type="inferred from homology"/>
<dbReference type="SFLD" id="SFLDS00005">
    <property type="entry name" value="Isoprenoid_Synthase_Type_I"/>
    <property type="match status" value="1"/>
</dbReference>
<comment type="subunit">
    <text evidence="8">Heterodimer of component I and II.</text>
</comment>
<protein>
    <recommendedName>
        <fullName evidence="10">Heptaprenyl diphosphate synthase component 2</fullName>
        <ecNumber evidence="9">2.5.1.30</ecNumber>
    </recommendedName>
</protein>
<comment type="caution">
    <text evidence="12">The sequence shown here is derived from an EMBL/GenBank/DDBJ whole genome shotgun (WGS) entry which is preliminary data.</text>
</comment>
<comment type="catalytic activity">
    <reaction evidence="6">
        <text>4 isopentenyl diphosphate + (2E,6E)-farnesyl diphosphate = all-trans-heptaprenyl diphosphate + 4 diphosphate</text>
        <dbReference type="Rhea" id="RHEA:27794"/>
        <dbReference type="ChEBI" id="CHEBI:33019"/>
        <dbReference type="ChEBI" id="CHEBI:58206"/>
        <dbReference type="ChEBI" id="CHEBI:128769"/>
        <dbReference type="ChEBI" id="CHEBI:175763"/>
        <dbReference type="EC" id="2.5.1.30"/>
    </reaction>
</comment>
<dbReference type="GO" id="GO:0046872">
    <property type="term" value="F:metal ion binding"/>
    <property type="evidence" value="ECO:0007669"/>
    <property type="project" value="UniProtKB-KW"/>
</dbReference>
<dbReference type="PROSITE" id="PS00723">
    <property type="entry name" value="POLYPRENYL_SYNTHASE_1"/>
    <property type="match status" value="1"/>
</dbReference>
<dbReference type="AlphaFoldDB" id="A0A8J3EWP5"/>
<dbReference type="InterPro" id="IPR014119">
    <property type="entry name" value="GerC3_HepT"/>
</dbReference>
<dbReference type="EMBL" id="BMHB01000001">
    <property type="protein sequence ID" value="GGI12247.1"/>
    <property type="molecule type" value="Genomic_DNA"/>
</dbReference>
<dbReference type="InterPro" id="IPR000092">
    <property type="entry name" value="Polyprenyl_synt"/>
</dbReference>
<keyword evidence="3 11" id="KW-0808">Transferase</keyword>
<sequence length="320" mass="36276">MKVKWKYSYLKKDINEIEYTLHQTVNSSQPILKDASLQLLQSGGKRIRPLFVLLSAKFGQYNLQSIKHVAATLEIIHMASLVHDDVIDEASLRRGKPTINSTYDNRVAMYAGDFLFAKALECMSEIEIPEAHQKLSNTILEICLGEIEQIKDKYNYEQNLKCYLRRIKRKTALLISASCEIGAIASGASSSIQKSLRDYGYYLGMSYQIMDDILDFTASEKELGKPAGSDLIQGNITLPVLFAMQDQSLKEKITSIYEGINPETVKPLINQIRKSSFIKEARRISEEYLNKSLKCIETLPDHEAKEMLILIAKNIGNRKN</sequence>
<keyword evidence="13" id="KW-1185">Reference proteome</keyword>
<dbReference type="GO" id="GO:0008299">
    <property type="term" value="P:isoprenoid biosynthetic process"/>
    <property type="evidence" value="ECO:0007669"/>
    <property type="project" value="InterPro"/>
</dbReference>
<dbReference type="OrthoDB" id="9805316at2"/>
<gene>
    <name evidence="12" type="ORF">GCM10007380_11960</name>
</gene>
<evidence type="ECO:0000256" key="4">
    <source>
        <dbReference type="ARBA" id="ARBA00022723"/>
    </source>
</evidence>
<dbReference type="PANTHER" id="PTHR12001:SF69">
    <property type="entry name" value="ALL TRANS-POLYPRENYL-DIPHOSPHATE SYNTHASE PDSS1"/>
    <property type="match status" value="1"/>
</dbReference>
<dbReference type="GO" id="GO:0000010">
    <property type="term" value="F:heptaprenyl diphosphate synthase activity"/>
    <property type="evidence" value="ECO:0007669"/>
    <property type="project" value="UniProtKB-EC"/>
</dbReference>
<dbReference type="Gene3D" id="1.10.600.10">
    <property type="entry name" value="Farnesyl Diphosphate Synthase"/>
    <property type="match status" value="1"/>
</dbReference>
<keyword evidence="4" id="KW-0479">Metal-binding</keyword>
<evidence type="ECO:0000256" key="11">
    <source>
        <dbReference type="RuleBase" id="RU004466"/>
    </source>
</evidence>
<dbReference type="InterPro" id="IPR033749">
    <property type="entry name" value="Polyprenyl_synt_CS"/>
</dbReference>